<protein>
    <submittedName>
        <fullName evidence="2">Uncharacterized protein</fullName>
    </submittedName>
</protein>
<dbReference type="Proteomes" id="UP000248134">
    <property type="component" value="Unassembled WGS sequence"/>
</dbReference>
<organism evidence="2 3">
    <name type="scientific">Rhodopseudomonas palustris</name>
    <dbReference type="NCBI Taxonomy" id="1076"/>
    <lineage>
        <taxon>Bacteria</taxon>
        <taxon>Pseudomonadati</taxon>
        <taxon>Pseudomonadota</taxon>
        <taxon>Alphaproteobacteria</taxon>
        <taxon>Hyphomicrobiales</taxon>
        <taxon>Nitrobacteraceae</taxon>
        <taxon>Rhodopseudomonas</taxon>
    </lineage>
</organism>
<accession>A0A323UFQ7</accession>
<dbReference type="EMBL" id="QKQS01000023">
    <property type="protein sequence ID" value="PZA10953.1"/>
    <property type="molecule type" value="Genomic_DNA"/>
</dbReference>
<keyword evidence="1" id="KW-0732">Signal</keyword>
<reference evidence="2 3" key="1">
    <citation type="submission" date="2018-06" db="EMBL/GenBank/DDBJ databases">
        <title>Draft Whole-Genome Sequence of the purple photosynthetic bacterium Rhodospeudomonas palustris XCP.</title>
        <authorList>
            <person name="Rayyan A."/>
            <person name="Meyer T.E."/>
            <person name="Kyndt J.A."/>
        </authorList>
    </citation>
    <scope>NUCLEOTIDE SEQUENCE [LARGE SCALE GENOMIC DNA]</scope>
    <source>
        <strain evidence="2 3">XCP</strain>
    </source>
</reference>
<dbReference type="OrthoDB" id="7926124at2"/>
<proteinExistence type="predicted"/>
<gene>
    <name evidence="2" type="ORF">DNX69_16590</name>
</gene>
<evidence type="ECO:0000313" key="2">
    <source>
        <dbReference type="EMBL" id="PZA10953.1"/>
    </source>
</evidence>
<sequence>MRQIARWFAIALLSAAATNAAAAADTIYPRGIRVGIVPMPGLQQSTAFLGFETADHGVKVLVSELPGPAFGQVDAAFKAAPEGSLGNVKPEKIETAAGNGYFTAEDAMVGPDKVRRYSLIVPGGKLFSGYVAVQVPAVEAKTYSDDAVKKMLSSVSVRQQVPVDEQVAQMPFKIRELADFKTVRTLAPGAALLLTDGNEEAVETGPFMVLGLIGSVPEKTDDRARFAQQAAEAIPGLRDSKITMSEPIRIDGSPGFETRVNGVSGKDNTPVTVVQWLRFGGANVAMRVIGSSPKDQWETAFPRFRKVRDGLQPR</sequence>
<dbReference type="AlphaFoldDB" id="A0A323UFQ7"/>
<comment type="caution">
    <text evidence="2">The sequence shown here is derived from an EMBL/GenBank/DDBJ whole genome shotgun (WGS) entry which is preliminary data.</text>
</comment>
<feature type="chain" id="PRO_5016319986" evidence="1">
    <location>
        <begin position="24"/>
        <end position="314"/>
    </location>
</feature>
<evidence type="ECO:0000256" key="1">
    <source>
        <dbReference type="SAM" id="SignalP"/>
    </source>
</evidence>
<dbReference type="RefSeq" id="WP_110787045.1">
    <property type="nucleotide sequence ID" value="NZ_QKQS01000023.1"/>
</dbReference>
<feature type="signal peptide" evidence="1">
    <location>
        <begin position="1"/>
        <end position="23"/>
    </location>
</feature>
<evidence type="ECO:0000313" key="3">
    <source>
        <dbReference type="Proteomes" id="UP000248134"/>
    </source>
</evidence>
<name>A0A323UFQ7_RHOPL</name>